<name>A0A1E8CN52_9GAMM</name>
<dbReference type="CDD" id="cd04301">
    <property type="entry name" value="NAT_SF"/>
    <property type="match status" value="1"/>
</dbReference>
<keyword evidence="3" id="KW-0012">Acyltransferase</keyword>
<evidence type="ECO:0000313" key="5">
    <source>
        <dbReference type="EMBL" id="OFE13868.1"/>
    </source>
</evidence>
<accession>A0A1E8CN52</accession>
<reference evidence="6" key="1">
    <citation type="submission" date="2016-07" db="EMBL/GenBank/DDBJ databases">
        <authorList>
            <person name="Florea S."/>
            <person name="Webb J.S."/>
            <person name="Jaromczyk J."/>
            <person name="Schardl C.L."/>
        </authorList>
    </citation>
    <scope>NUCLEOTIDE SEQUENCE [LARGE SCALE GENOMIC DNA]</scope>
    <source>
        <strain evidence="6">KCTC 42131</strain>
    </source>
</reference>
<comment type="caution">
    <text evidence="5">The sequence shown here is derived from an EMBL/GenBank/DDBJ whole genome shotgun (WGS) entry which is preliminary data.</text>
</comment>
<dbReference type="SUPFAM" id="SSF55729">
    <property type="entry name" value="Acyl-CoA N-acyltransferases (Nat)"/>
    <property type="match status" value="1"/>
</dbReference>
<dbReference type="PROSITE" id="PS51186">
    <property type="entry name" value="GNAT"/>
    <property type="match status" value="1"/>
</dbReference>
<organism evidence="5 6">
    <name type="scientific">Pseudohongiella acticola</name>
    <dbReference type="NCBI Taxonomy" id="1524254"/>
    <lineage>
        <taxon>Bacteria</taxon>
        <taxon>Pseudomonadati</taxon>
        <taxon>Pseudomonadota</taxon>
        <taxon>Gammaproteobacteria</taxon>
        <taxon>Pseudomonadales</taxon>
        <taxon>Pseudohongiellaceae</taxon>
        <taxon>Pseudohongiella</taxon>
    </lineage>
</organism>
<dbReference type="PANTHER" id="PTHR10545">
    <property type="entry name" value="DIAMINE N-ACETYLTRANSFERASE"/>
    <property type="match status" value="1"/>
</dbReference>
<evidence type="ECO:0000256" key="3">
    <source>
        <dbReference type="ARBA" id="ARBA00023315"/>
    </source>
</evidence>
<dbReference type="FunFam" id="3.40.630.30:FF:000064">
    <property type="entry name" value="GNAT family acetyltransferase"/>
    <property type="match status" value="1"/>
</dbReference>
<dbReference type="STRING" id="1524254.PHACT_01975"/>
<evidence type="ECO:0000256" key="1">
    <source>
        <dbReference type="ARBA" id="ARBA00008694"/>
    </source>
</evidence>
<dbReference type="AlphaFoldDB" id="A0A1E8CN52"/>
<protein>
    <recommendedName>
        <fullName evidence="4">N-acetyltransferase domain-containing protein</fullName>
    </recommendedName>
</protein>
<dbReference type="InterPro" id="IPR051016">
    <property type="entry name" value="Diverse_Substrate_AcTransf"/>
</dbReference>
<dbReference type="Proteomes" id="UP000175669">
    <property type="component" value="Unassembled WGS sequence"/>
</dbReference>
<dbReference type="PANTHER" id="PTHR10545:SF29">
    <property type="entry name" value="GH14572P-RELATED"/>
    <property type="match status" value="1"/>
</dbReference>
<dbReference type="GO" id="GO:0008080">
    <property type="term" value="F:N-acetyltransferase activity"/>
    <property type="evidence" value="ECO:0007669"/>
    <property type="project" value="UniProtKB-ARBA"/>
</dbReference>
<gene>
    <name evidence="5" type="ORF">PHACT_01975</name>
</gene>
<evidence type="ECO:0000256" key="2">
    <source>
        <dbReference type="ARBA" id="ARBA00022679"/>
    </source>
</evidence>
<keyword evidence="6" id="KW-1185">Reference proteome</keyword>
<dbReference type="InterPro" id="IPR016181">
    <property type="entry name" value="Acyl_CoA_acyltransferase"/>
</dbReference>
<proteinExistence type="inferred from homology"/>
<dbReference type="EMBL" id="MASR01000001">
    <property type="protein sequence ID" value="OFE13868.1"/>
    <property type="molecule type" value="Genomic_DNA"/>
</dbReference>
<evidence type="ECO:0000259" key="4">
    <source>
        <dbReference type="PROSITE" id="PS51186"/>
    </source>
</evidence>
<evidence type="ECO:0000313" key="6">
    <source>
        <dbReference type="Proteomes" id="UP000175669"/>
    </source>
</evidence>
<dbReference type="InterPro" id="IPR000182">
    <property type="entry name" value="GNAT_dom"/>
</dbReference>
<keyword evidence="2" id="KW-0808">Transferase</keyword>
<dbReference type="Pfam" id="PF00583">
    <property type="entry name" value="Acetyltransf_1"/>
    <property type="match status" value="1"/>
</dbReference>
<dbReference type="Gene3D" id="3.40.630.30">
    <property type="match status" value="1"/>
</dbReference>
<sequence length="170" mass="19093">MNEKLTIRPAEIDDVPVILGFVRELAIYEKLLHEVVATEALFSEYLFGKHPVAEVIIAEWEQKAVGFALFFHNFSTFLGRPGIYLEDLYVQEDMRGKGIGKALLSHLAGITRDRQCGRLEWSVLDWNTPAIDFYRSIGAEPMDEWTVQRLTGDALASLAAFAESTEGQAT</sequence>
<comment type="similarity">
    <text evidence="1">Belongs to the acetyltransferase family.</text>
</comment>
<feature type="domain" description="N-acetyltransferase" evidence="4">
    <location>
        <begin position="5"/>
        <end position="163"/>
    </location>
</feature>